<protein>
    <submittedName>
        <fullName evidence="3">Uncharacterized protein</fullName>
    </submittedName>
</protein>
<dbReference type="PANTHER" id="PTHR10039">
    <property type="entry name" value="AMELOGENIN"/>
    <property type="match status" value="1"/>
</dbReference>
<accession>A0ABR1SPE8</accession>
<feature type="signal peptide" evidence="2">
    <location>
        <begin position="1"/>
        <end position="25"/>
    </location>
</feature>
<feature type="region of interest" description="Disordered" evidence="1">
    <location>
        <begin position="951"/>
        <end position="970"/>
    </location>
</feature>
<reference evidence="3 4" key="1">
    <citation type="submission" date="2023-01" db="EMBL/GenBank/DDBJ databases">
        <title>Analysis of 21 Apiospora genomes using comparative genomics revels a genus with tremendous synthesis potential of carbohydrate active enzymes and secondary metabolites.</title>
        <authorList>
            <person name="Sorensen T."/>
        </authorList>
    </citation>
    <scope>NUCLEOTIDE SEQUENCE [LARGE SCALE GENOMIC DNA]</scope>
    <source>
        <strain evidence="3 4">CBS 33761</strain>
    </source>
</reference>
<gene>
    <name evidence="3" type="ORF">PG993_008824</name>
</gene>
<evidence type="ECO:0000313" key="4">
    <source>
        <dbReference type="Proteomes" id="UP001444661"/>
    </source>
</evidence>
<feature type="compositionally biased region" description="Low complexity" evidence="1">
    <location>
        <begin position="38"/>
        <end position="52"/>
    </location>
</feature>
<feature type="region of interest" description="Disordered" evidence="1">
    <location>
        <begin position="1012"/>
        <end position="1033"/>
    </location>
</feature>
<evidence type="ECO:0000256" key="2">
    <source>
        <dbReference type="SAM" id="SignalP"/>
    </source>
</evidence>
<name>A0ABR1SPE8_9PEZI</name>
<keyword evidence="4" id="KW-1185">Reference proteome</keyword>
<dbReference type="PANTHER" id="PTHR10039:SF14">
    <property type="entry name" value="NACHT DOMAIN-CONTAINING PROTEIN"/>
    <property type="match status" value="1"/>
</dbReference>
<organism evidence="3 4">
    <name type="scientific">Apiospora rasikravindrae</name>
    <dbReference type="NCBI Taxonomy" id="990691"/>
    <lineage>
        <taxon>Eukaryota</taxon>
        <taxon>Fungi</taxon>
        <taxon>Dikarya</taxon>
        <taxon>Ascomycota</taxon>
        <taxon>Pezizomycotina</taxon>
        <taxon>Sordariomycetes</taxon>
        <taxon>Xylariomycetidae</taxon>
        <taxon>Amphisphaeriales</taxon>
        <taxon>Apiosporaceae</taxon>
        <taxon>Apiospora</taxon>
    </lineage>
</organism>
<evidence type="ECO:0000256" key="1">
    <source>
        <dbReference type="SAM" id="MobiDB-lite"/>
    </source>
</evidence>
<comment type="caution">
    <text evidence="3">The sequence shown here is derived from an EMBL/GenBank/DDBJ whole genome shotgun (WGS) entry which is preliminary data.</text>
</comment>
<feature type="chain" id="PRO_5047483209" evidence="2">
    <location>
        <begin position="26"/>
        <end position="1033"/>
    </location>
</feature>
<feature type="compositionally biased region" description="Basic and acidic residues" evidence="1">
    <location>
        <begin position="956"/>
        <end position="970"/>
    </location>
</feature>
<feature type="compositionally biased region" description="Acidic residues" evidence="1">
    <location>
        <begin position="87"/>
        <end position="102"/>
    </location>
</feature>
<feature type="compositionally biased region" description="Polar residues" evidence="1">
    <location>
        <begin position="113"/>
        <end position="127"/>
    </location>
</feature>
<dbReference type="Proteomes" id="UP001444661">
    <property type="component" value="Unassembled WGS sequence"/>
</dbReference>
<evidence type="ECO:0000313" key="3">
    <source>
        <dbReference type="EMBL" id="KAK8036210.1"/>
    </source>
</evidence>
<feature type="region of interest" description="Disordered" evidence="1">
    <location>
        <begin position="38"/>
        <end position="127"/>
    </location>
</feature>
<keyword evidence="2" id="KW-0732">Signal</keyword>
<proteinExistence type="predicted"/>
<feature type="compositionally biased region" description="Basic and acidic residues" evidence="1">
    <location>
        <begin position="62"/>
        <end position="73"/>
    </location>
</feature>
<sequence>MKSYLFALQLCVLALALVLPGSARALDTVPWTALEDVSSSTATPAPSDPTTSFLSLPTPGPEDNRAHCEHSSCDFDPEINECAPQNPDDDYNDPDYNSDPDSDGPGKALAGVSNANSRPYTVTGSNGEQLILKSRKYPGSTELCDNADYAMGNDCQAKRYAALNHVTSTVFSHSPISIGIDECNSNVDVLRFIQDVLPTRPKTRFLLSSRVNVPRLKHLVSDHLHLEFSTVSVSNDLTKFFTSELRRLQDQAMLPRAPESLKPLVHQLVRGADGMFLWARLMISFLESPTMTRRQRVEVIEKVTAPEGLENLVTNRVWIDQYLSHGLHCIISDIEGAFIDAARCCLLGLTRKKEQQTACDNVNSTSDPATQDMANRFVVHAAPNMLNYLEDAALSTKSVENLHVHVRSAIREALTHLLPILSDFVNKPLLLSRWLFDLYESKPLGHPRCTAMSAFAHWIRQHWSRDMVVNENLLHALVTFDRELDRIVAHWGNSLQQRPDIIWDDMASFSNSQLFYNPGSTRISYQDVSAPTALGIWSKPVTTVSKTTPSGDMKGVLSIWSTLPLKSLRTSQHVNMSVLCKGWVAKYELWSIEAEPKVRFSAELPIDEQEILLTLRCWLSHPFPDQFWFPTAISDNVQSFSVLKTVFTLRTARREGEYQWLSQHVLGRLQPPAAIQLDMTRPCQYSYSVHLSPDGSRVAISEATNASPTQFSYGPQIISIYGIPTRNLPSPAFVLENCLEFGAGAEVLRNIIFHPTQTAIAIKACSRDVGEVRKWYTYIHMWDFKREYPASITSYQISSEREVVRTMNFSACGSYFTATTESGRCEPIRDLSVGNIDGNDKLIIDSSRVTNSLSPLVSLRGSSIMLEKAAGDNTHMNAELVRLPPNLCMEQTSLQVSLPREAGDAIGINIDATPAKLTRFRPRCQLRCAQNGSAPQAAIDSSFSIIPKGKQAGKRTMTDSELEQHGRESKKTRAVWMPLIDDSSRGGQARPHSVLAACSRGGRASTIGLEGCAQRSMTEQRKSTGKLSQSLQR</sequence>
<dbReference type="EMBL" id="JAQQWK010000008">
    <property type="protein sequence ID" value="KAK8036210.1"/>
    <property type="molecule type" value="Genomic_DNA"/>
</dbReference>